<comment type="caution">
    <text evidence="1">The sequence shown here is derived from an EMBL/GenBank/DDBJ whole genome shotgun (WGS) entry which is preliminary data.</text>
</comment>
<dbReference type="Gene3D" id="3.40.50.150">
    <property type="entry name" value="Vaccinia Virus protein VP39"/>
    <property type="match status" value="1"/>
</dbReference>
<proteinExistence type="predicted"/>
<evidence type="ECO:0000313" key="1">
    <source>
        <dbReference type="EMBL" id="KAF2077540.1"/>
    </source>
</evidence>
<dbReference type="InterPro" id="IPR029063">
    <property type="entry name" value="SAM-dependent_MTases_sf"/>
</dbReference>
<name>A0A8J4Q1J1_9MYCE</name>
<evidence type="ECO:0000313" key="2">
    <source>
        <dbReference type="Proteomes" id="UP000695562"/>
    </source>
</evidence>
<accession>A0A8J4Q1J1</accession>
<sequence>MKPSSLIYIFDTILDPNNGMYKEGVWFDIKMIHYVGGKERSIREWELLAKLAHLKINITPNFPNIAIGRIILSK</sequence>
<dbReference type="InterPro" id="IPR016461">
    <property type="entry name" value="COMT-like"/>
</dbReference>
<protein>
    <submittedName>
        <fullName evidence="1">Uncharacterized protein</fullName>
    </submittedName>
</protein>
<dbReference type="GO" id="GO:0008168">
    <property type="term" value="F:methyltransferase activity"/>
    <property type="evidence" value="ECO:0007669"/>
    <property type="project" value="InterPro"/>
</dbReference>
<gene>
    <name evidence="1" type="ORF">CYY_001158</name>
</gene>
<dbReference type="OrthoDB" id="2410195at2759"/>
<keyword evidence="2" id="KW-1185">Reference proteome</keyword>
<dbReference type="AlphaFoldDB" id="A0A8J4Q1J1"/>
<reference evidence="1" key="1">
    <citation type="submission" date="2020-01" db="EMBL/GenBank/DDBJ databases">
        <title>Development of genomics and gene disruption for Polysphondylium violaceum indicates a role for the polyketide synthase stlB in stalk morphogenesis.</title>
        <authorList>
            <person name="Narita B."/>
            <person name="Kawabe Y."/>
            <person name="Kin K."/>
            <person name="Saito T."/>
            <person name="Gibbs R."/>
            <person name="Kuspa A."/>
            <person name="Muzny D."/>
            <person name="Queller D."/>
            <person name="Richards S."/>
            <person name="Strassman J."/>
            <person name="Sucgang R."/>
            <person name="Worley K."/>
            <person name="Schaap P."/>
        </authorList>
    </citation>
    <scope>NUCLEOTIDE SEQUENCE</scope>
    <source>
        <strain evidence="1">QSvi11</strain>
    </source>
</reference>
<dbReference type="EMBL" id="AJWJ01000026">
    <property type="protein sequence ID" value="KAF2077540.1"/>
    <property type="molecule type" value="Genomic_DNA"/>
</dbReference>
<organism evidence="1 2">
    <name type="scientific">Polysphondylium violaceum</name>
    <dbReference type="NCBI Taxonomy" id="133409"/>
    <lineage>
        <taxon>Eukaryota</taxon>
        <taxon>Amoebozoa</taxon>
        <taxon>Evosea</taxon>
        <taxon>Eumycetozoa</taxon>
        <taxon>Dictyostelia</taxon>
        <taxon>Dictyosteliales</taxon>
        <taxon>Dictyosteliaceae</taxon>
        <taxon>Polysphondylium</taxon>
    </lineage>
</organism>
<dbReference type="Proteomes" id="UP000695562">
    <property type="component" value="Unassembled WGS sequence"/>
</dbReference>
<dbReference type="PROSITE" id="PS51683">
    <property type="entry name" value="SAM_OMT_II"/>
    <property type="match status" value="1"/>
</dbReference>